<sequence length="88" mass="9285">MTPGLTAEQVLLLADEFCAAHRVQIRDFGALVAAATVPGAQISGIPVHAGTQAAGRAFAEAVIALEPLSDRNRDFAAVCRKVYLLMYS</sequence>
<evidence type="ECO:0000313" key="2">
    <source>
        <dbReference type="Proteomes" id="UP001596244"/>
    </source>
</evidence>
<reference evidence="2" key="1">
    <citation type="journal article" date="2019" name="Int. J. Syst. Evol. Microbiol.">
        <title>The Global Catalogue of Microorganisms (GCM) 10K type strain sequencing project: providing services to taxonomists for standard genome sequencing and annotation.</title>
        <authorList>
            <consortium name="The Broad Institute Genomics Platform"/>
            <consortium name="The Broad Institute Genome Sequencing Center for Infectious Disease"/>
            <person name="Wu L."/>
            <person name="Ma J."/>
        </authorList>
    </citation>
    <scope>NUCLEOTIDE SEQUENCE [LARGE SCALE GENOMIC DNA]</scope>
    <source>
        <strain evidence="2">CCUG 51943</strain>
    </source>
</reference>
<dbReference type="EMBL" id="JBHSQE010000009">
    <property type="protein sequence ID" value="MFC6146963.1"/>
    <property type="molecule type" value="Genomic_DNA"/>
</dbReference>
<name>A0ABW1QCP4_9CORY</name>
<proteinExistence type="predicted"/>
<dbReference type="Proteomes" id="UP001596244">
    <property type="component" value="Unassembled WGS sequence"/>
</dbReference>
<keyword evidence="2" id="KW-1185">Reference proteome</keyword>
<organism evidence="1 2">
    <name type="scientific">Corynebacterium nasicanis</name>
    <dbReference type="NCBI Taxonomy" id="1448267"/>
    <lineage>
        <taxon>Bacteria</taxon>
        <taxon>Bacillati</taxon>
        <taxon>Actinomycetota</taxon>
        <taxon>Actinomycetes</taxon>
        <taxon>Mycobacteriales</taxon>
        <taxon>Corynebacteriaceae</taxon>
        <taxon>Corynebacterium</taxon>
    </lineage>
</organism>
<protein>
    <submittedName>
        <fullName evidence="1">TetR family transcriptional regulator</fullName>
    </submittedName>
</protein>
<dbReference type="RefSeq" id="WP_377001604.1">
    <property type="nucleotide sequence ID" value="NZ_JBHSQE010000009.1"/>
</dbReference>
<accession>A0ABW1QCP4</accession>
<evidence type="ECO:0000313" key="1">
    <source>
        <dbReference type="EMBL" id="MFC6146963.1"/>
    </source>
</evidence>
<comment type="caution">
    <text evidence="1">The sequence shown here is derived from an EMBL/GenBank/DDBJ whole genome shotgun (WGS) entry which is preliminary data.</text>
</comment>
<gene>
    <name evidence="1" type="ORF">ACFPUZ_09100</name>
</gene>